<dbReference type="AlphaFoldDB" id="A0A931HVE1"/>
<reference evidence="2 3" key="1">
    <citation type="journal article" date="2005" name="Int. J. Syst. Evol. Microbiol.">
        <title>Halobacillus yeomjeoni sp. nov., isolated from a marine solar saltern in Korea.</title>
        <authorList>
            <person name="Yoon J.H."/>
            <person name="Kang S.J."/>
            <person name="Lee C.H."/>
            <person name="Oh H.W."/>
            <person name="Oh T.K."/>
        </authorList>
    </citation>
    <scope>NUCLEOTIDE SEQUENCE [LARGE SCALE GENOMIC DNA]</scope>
    <source>
        <strain evidence="2 3">KCTC 3957</strain>
    </source>
</reference>
<evidence type="ECO:0000313" key="2">
    <source>
        <dbReference type="EMBL" id="MBH0230198.1"/>
    </source>
</evidence>
<feature type="region of interest" description="Disordered" evidence="1">
    <location>
        <begin position="70"/>
        <end position="90"/>
    </location>
</feature>
<proteinExistence type="predicted"/>
<keyword evidence="3" id="KW-1185">Reference proteome</keyword>
<dbReference type="EMBL" id="JADZSC010000001">
    <property type="protein sequence ID" value="MBH0230198.1"/>
    <property type="molecule type" value="Genomic_DNA"/>
</dbReference>
<gene>
    <name evidence="2" type="ORF">H0267_08205</name>
</gene>
<dbReference type="Proteomes" id="UP000614490">
    <property type="component" value="Unassembled WGS sequence"/>
</dbReference>
<comment type="caution">
    <text evidence="2">The sequence shown here is derived from an EMBL/GenBank/DDBJ whole genome shotgun (WGS) entry which is preliminary data.</text>
</comment>
<dbReference type="RefSeq" id="WP_197316756.1">
    <property type="nucleotide sequence ID" value="NZ_JADZSC010000001.1"/>
</dbReference>
<evidence type="ECO:0000256" key="1">
    <source>
        <dbReference type="SAM" id="MobiDB-lite"/>
    </source>
</evidence>
<name>A0A931HVE1_9BACI</name>
<protein>
    <submittedName>
        <fullName evidence="2">NERD domain-containing protein</fullName>
    </submittedName>
</protein>
<organism evidence="2 3">
    <name type="scientific">Halobacillus yeomjeoni</name>
    <dbReference type="NCBI Taxonomy" id="311194"/>
    <lineage>
        <taxon>Bacteria</taxon>
        <taxon>Bacillati</taxon>
        <taxon>Bacillota</taxon>
        <taxon>Bacilli</taxon>
        <taxon>Bacillales</taxon>
        <taxon>Bacillaceae</taxon>
        <taxon>Halobacillus</taxon>
    </lineage>
</organism>
<sequence>MAQLIKLSDYISRYESNIYQYPSQYIRLKKQNWKKIHHLFMQGALEQSYEEAAAEEGPLEKKKLKKLFQRQKEEESGSGQASHQRERSQPQDIHELKQYFLNGLYPFQLKWASTTLRKKSFVDRVYYSDERLMYYLQRFPDTYFVMYEPTVEIKKAKLEANTILIGPLGIEIIHYLDMPMGTIVHPSNNHSWHIEQNGIGSKILNPLLALRRTETYVKSVLQTYDLDFPYKKVVLAPELSFKEVQTPYMTEFIGREQYDTWFQKKRKDGSPLKHLQLKTAESLLKHCHTSAIKRPEWDIEEESTYEEW</sequence>
<accession>A0A931HVE1</accession>
<evidence type="ECO:0000313" key="3">
    <source>
        <dbReference type="Proteomes" id="UP000614490"/>
    </source>
</evidence>